<proteinExistence type="predicted"/>
<feature type="transmembrane region" description="Helical" evidence="2">
    <location>
        <begin position="203"/>
        <end position="223"/>
    </location>
</feature>
<feature type="compositionally biased region" description="Polar residues" evidence="1">
    <location>
        <begin position="1"/>
        <end position="19"/>
    </location>
</feature>
<dbReference type="AlphaFoldDB" id="H5U6F8"/>
<feature type="transmembrane region" description="Helical" evidence="2">
    <location>
        <begin position="385"/>
        <end position="405"/>
    </location>
</feature>
<sequence length="450" mass="49664">MSDHSATAPEQSVEKSASSGRHRIPENHTHNPPRSRDQQVTEATNTAGAKPFRARIRGLDGPRGIACMLVLAQHVGGHYSPNTFFSGHLQIFGQSLIFFFALSGFLLYLPILRRLFTGGQSQPDVASYTRHRILRVFPAYLFIFLVASYLMRAVYLENAAVAESSGKFAGIGMMTDPAMIAANLSLVQSYIPSMLQTGINPSWSLTMEIVFYVALPLIGLLVFTLRRRYGWNPIVLALIGPVVLVILGTAGKFFALWLANRLGITDLIMANWGPNWVAVVLRSFIASSDNFAFGMIAAILFVGAETGLISRRRLKRARPWTGLAILPLIPITYVLIALGSPFSSTATALASGMIILFIVIPFARGEDSAFARALDWKPFEYCGRVSLSIYLWHFPVLLVLGRWGWMHGDTWSGLAFNFVVVGAVSIALATLSFYFVEKPAINYAIRSRRR</sequence>
<dbReference type="Pfam" id="PF01757">
    <property type="entry name" value="Acyl_transf_3"/>
    <property type="match status" value="1"/>
</dbReference>
<feature type="transmembrane region" description="Helical" evidence="2">
    <location>
        <begin position="345"/>
        <end position="364"/>
    </location>
</feature>
<keyword evidence="5" id="KW-1185">Reference proteome</keyword>
<evidence type="ECO:0000256" key="1">
    <source>
        <dbReference type="SAM" id="MobiDB-lite"/>
    </source>
</evidence>
<keyword evidence="4" id="KW-0808">Transferase</keyword>
<feature type="domain" description="Acyltransferase 3" evidence="3">
    <location>
        <begin position="57"/>
        <end position="430"/>
    </location>
</feature>
<feature type="transmembrane region" description="Helical" evidence="2">
    <location>
        <begin position="235"/>
        <end position="259"/>
    </location>
</feature>
<dbReference type="InterPro" id="IPR002656">
    <property type="entry name" value="Acyl_transf_3_dom"/>
</dbReference>
<feature type="compositionally biased region" description="Basic and acidic residues" evidence="1">
    <location>
        <begin position="23"/>
        <end position="39"/>
    </location>
</feature>
<keyword evidence="2" id="KW-1133">Transmembrane helix</keyword>
<feature type="transmembrane region" description="Helical" evidence="2">
    <location>
        <begin position="411"/>
        <end position="436"/>
    </location>
</feature>
<comment type="caution">
    <text evidence="4">The sequence shown here is derived from an EMBL/GenBank/DDBJ whole genome shotgun (WGS) entry which is preliminary data.</text>
</comment>
<feature type="transmembrane region" description="Helical" evidence="2">
    <location>
        <begin position="291"/>
        <end position="308"/>
    </location>
</feature>
<feature type="transmembrane region" description="Helical" evidence="2">
    <location>
        <begin position="133"/>
        <end position="151"/>
    </location>
</feature>
<feature type="transmembrane region" description="Helical" evidence="2">
    <location>
        <begin position="320"/>
        <end position="339"/>
    </location>
</feature>
<reference evidence="4 5" key="1">
    <citation type="submission" date="2012-02" db="EMBL/GenBank/DDBJ databases">
        <title>Whole genome shotgun sequence of Gordonia sputi NBRC 100414.</title>
        <authorList>
            <person name="Yoshida I."/>
            <person name="Hosoyama A."/>
            <person name="Tsuchikane K."/>
            <person name="Katsumata H."/>
            <person name="Yamazaki S."/>
            <person name="Fujita N."/>
        </authorList>
    </citation>
    <scope>NUCLEOTIDE SEQUENCE [LARGE SCALE GENOMIC DNA]</scope>
    <source>
        <strain evidence="4 5">NBRC 100414</strain>
    </source>
</reference>
<dbReference type="GO" id="GO:0016747">
    <property type="term" value="F:acyltransferase activity, transferring groups other than amino-acyl groups"/>
    <property type="evidence" value="ECO:0007669"/>
    <property type="project" value="InterPro"/>
</dbReference>
<organism evidence="4 5">
    <name type="scientific">Gordonia sputi NBRC 100414</name>
    <dbReference type="NCBI Taxonomy" id="1089453"/>
    <lineage>
        <taxon>Bacteria</taxon>
        <taxon>Bacillati</taxon>
        <taxon>Actinomycetota</taxon>
        <taxon>Actinomycetes</taxon>
        <taxon>Mycobacteriales</taxon>
        <taxon>Gordoniaceae</taxon>
        <taxon>Gordonia</taxon>
    </lineage>
</organism>
<evidence type="ECO:0000259" key="3">
    <source>
        <dbReference type="Pfam" id="PF01757"/>
    </source>
</evidence>
<gene>
    <name evidence="4" type="ORF">GOSPT_125_00830</name>
</gene>
<evidence type="ECO:0000313" key="4">
    <source>
        <dbReference type="EMBL" id="GAB41316.1"/>
    </source>
</evidence>
<dbReference type="RefSeq" id="WP_005208632.1">
    <property type="nucleotide sequence ID" value="NZ_BAFC01000123.1"/>
</dbReference>
<evidence type="ECO:0000256" key="2">
    <source>
        <dbReference type="SAM" id="Phobius"/>
    </source>
</evidence>
<feature type="region of interest" description="Disordered" evidence="1">
    <location>
        <begin position="1"/>
        <end position="47"/>
    </location>
</feature>
<keyword evidence="2" id="KW-0472">Membrane</keyword>
<dbReference type="GO" id="GO:0000271">
    <property type="term" value="P:polysaccharide biosynthetic process"/>
    <property type="evidence" value="ECO:0007669"/>
    <property type="project" value="TreeGrafter"/>
</dbReference>
<dbReference type="PANTHER" id="PTHR23028">
    <property type="entry name" value="ACETYLTRANSFERASE"/>
    <property type="match status" value="1"/>
</dbReference>
<dbReference type="Proteomes" id="UP000005845">
    <property type="component" value="Unassembled WGS sequence"/>
</dbReference>
<dbReference type="GO" id="GO:0016020">
    <property type="term" value="C:membrane"/>
    <property type="evidence" value="ECO:0007669"/>
    <property type="project" value="TreeGrafter"/>
</dbReference>
<dbReference type="EMBL" id="BAFC01000123">
    <property type="protein sequence ID" value="GAB41316.1"/>
    <property type="molecule type" value="Genomic_DNA"/>
</dbReference>
<evidence type="ECO:0000313" key="5">
    <source>
        <dbReference type="Proteomes" id="UP000005845"/>
    </source>
</evidence>
<dbReference type="InterPro" id="IPR050879">
    <property type="entry name" value="Acyltransferase_3"/>
</dbReference>
<keyword evidence="2" id="KW-0812">Transmembrane</keyword>
<accession>H5U6F8</accession>
<dbReference type="eggNOG" id="COG1835">
    <property type="taxonomic scope" value="Bacteria"/>
</dbReference>
<dbReference type="PANTHER" id="PTHR23028:SF53">
    <property type="entry name" value="ACYL_TRANSF_3 DOMAIN-CONTAINING PROTEIN"/>
    <property type="match status" value="1"/>
</dbReference>
<protein>
    <submittedName>
        <fullName evidence="4">Putative acetyltransferase</fullName>
    </submittedName>
</protein>
<feature type="transmembrane region" description="Helical" evidence="2">
    <location>
        <begin position="91"/>
        <end position="112"/>
    </location>
</feature>
<name>H5U6F8_9ACTN</name>